<organism evidence="1 2">
    <name type="scientific">Phaseolus angularis</name>
    <name type="common">Azuki bean</name>
    <name type="synonym">Vigna angularis</name>
    <dbReference type="NCBI Taxonomy" id="3914"/>
    <lineage>
        <taxon>Eukaryota</taxon>
        <taxon>Viridiplantae</taxon>
        <taxon>Streptophyta</taxon>
        <taxon>Embryophyta</taxon>
        <taxon>Tracheophyta</taxon>
        <taxon>Spermatophyta</taxon>
        <taxon>Magnoliopsida</taxon>
        <taxon>eudicotyledons</taxon>
        <taxon>Gunneridae</taxon>
        <taxon>Pentapetalae</taxon>
        <taxon>rosids</taxon>
        <taxon>fabids</taxon>
        <taxon>Fabales</taxon>
        <taxon>Fabaceae</taxon>
        <taxon>Papilionoideae</taxon>
        <taxon>50 kb inversion clade</taxon>
        <taxon>NPAAA clade</taxon>
        <taxon>indigoferoid/millettioid clade</taxon>
        <taxon>Phaseoleae</taxon>
        <taxon>Vigna</taxon>
    </lineage>
</organism>
<reference evidence="1 2" key="1">
    <citation type="submission" date="2020-05" db="EMBL/GenBank/DDBJ databases">
        <title>Vigna angularis (adzuki bean) Var. LongXiaoDou No. 4 denovo assembly.</title>
        <authorList>
            <person name="Xiang H."/>
        </authorList>
    </citation>
    <scope>NUCLEOTIDE SEQUENCE [LARGE SCALE GENOMIC DNA]</scope>
    <source>
        <tissue evidence="1">Leaf</tissue>
    </source>
</reference>
<gene>
    <name evidence="1" type="ORF">HKW66_Vig0007240</name>
</gene>
<evidence type="ECO:0000313" key="2">
    <source>
        <dbReference type="Proteomes" id="UP000743370"/>
    </source>
</evidence>
<dbReference type="Proteomes" id="UP000743370">
    <property type="component" value="Unassembled WGS sequence"/>
</dbReference>
<evidence type="ECO:0000313" key="1">
    <source>
        <dbReference type="EMBL" id="KAG2410059.1"/>
    </source>
</evidence>
<name>A0A8T0LCW8_PHAAN</name>
<accession>A0A8T0LCW8</accession>
<sequence>MKLLHLNTLKWRMQAITPFSFIDYFLQKINDDEASIGASILQSSELILSTVRENEREKGEEKEEGEDECREIAATREAVLGIIVGVKETLFLDGVEVVLLGPAWALAVGGAALAGAGKAD</sequence>
<protein>
    <submittedName>
        <fullName evidence="1">Cyclin-D4-1 G1/S-specific cyclin-D4-1</fullName>
    </submittedName>
</protein>
<proteinExistence type="predicted"/>
<comment type="caution">
    <text evidence="1">The sequence shown here is derived from an EMBL/GenBank/DDBJ whole genome shotgun (WGS) entry which is preliminary data.</text>
</comment>
<dbReference type="AlphaFoldDB" id="A0A8T0LCW8"/>
<dbReference type="Gene3D" id="1.10.472.10">
    <property type="entry name" value="Cyclin-like"/>
    <property type="match status" value="1"/>
</dbReference>
<dbReference type="EMBL" id="JABFOF010000001">
    <property type="protein sequence ID" value="KAG2410059.1"/>
    <property type="molecule type" value="Genomic_DNA"/>
</dbReference>